<dbReference type="Gene3D" id="3.40.50.12780">
    <property type="entry name" value="N-terminal domain of ligase-like"/>
    <property type="match status" value="1"/>
</dbReference>
<evidence type="ECO:0000256" key="1">
    <source>
        <dbReference type="ARBA" id="ARBA00006432"/>
    </source>
</evidence>
<accession>A0ABN2CG21</accession>
<evidence type="ECO:0000259" key="6">
    <source>
        <dbReference type="Pfam" id="PF13193"/>
    </source>
</evidence>
<dbReference type="InterPro" id="IPR045851">
    <property type="entry name" value="AMP-bd_C_sf"/>
</dbReference>
<dbReference type="PANTHER" id="PTHR43107">
    <property type="entry name" value="LONG-CHAIN FATTY ACID TRANSPORT PROTEIN"/>
    <property type="match status" value="1"/>
</dbReference>
<keyword evidence="4" id="KW-0067">ATP-binding</keyword>
<evidence type="ECO:0000313" key="8">
    <source>
        <dbReference type="Proteomes" id="UP001501470"/>
    </source>
</evidence>
<proteinExistence type="inferred from homology"/>
<name>A0ABN2CG21_9ACTN</name>
<comment type="caution">
    <text evidence="7">The sequence shown here is derived from an EMBL/GenBank/DDBJ whole genome shotgun (WGS) entry which is preliminary data.</text>
</comment>
<keyword evidence="3" id="KW-0547">Nucleotide-binding</keyword>
<keyword evidence="8" id="KW-1185">Reference proteome</keyword>
<dbReference type="SUPFAM" id="SSF56801">
    <property type="entry name" value="Acetyl-CoA synthetase-like"/>
    <property type="match status" value="1"/>
</dbReference>
<dbReference type="InterPro" id="IPR042099">
    <property type="entry name" value="ANL_N_sf"/>
</dbReference>
<feature type="domain" description="AMP-binding enzyme C-terminal" evidence="6">
    <location>
        <begin position="435"/>
        <end position="511"/>
    </location>
</feature>
<dbReference type="InterPro" id="IPR025110">
    <property type="entry name" value="AMP-bd_C"/>
</dbReference>
<dbReference type="Pfam" id="PF00501">
    <property type="entry name" value="AMP-binding"/>
    <property type="match status" value="1"/>
</dbReference>
<dbReference type="InterPro" id="IPR020845">
    <property type="entry name" value="AMP-binding_CS"/>
</dbReference>
<feature type="domain" description="AMP-dependent synthetase/ligase" evidence="5">
    <location>
        <begin position="27"/>
        <end position="361"/>
    </location>
</feature>
<evidence type="ECO:0000256" key="2">
    <source>
        <dbReference type="ARBA" id="ARBA00022598"/>
    </source>
</evidence>
<dbReference type="InterPro" id="IPR000873">
    <property type="entry name" value="AMP-dep_synth/lig_dom"/>
</dbReference>
<organism evidence="7 8">
    <name type="scientific">Dactylosporangium maewongense</name>
    <dbReference type="NCBI Taxonomy" id="634393"/>
    <lineage>
        <taxon>Bacteria</taxon>
        <taxon>Bacillati</taxon>
        <taxon>Actinomycetota</taxon>
        <taxon>Actinomycetes</taxon>
        <taxon>Micromonosporales</taxon>
        <taxon>Micromonosporaceae</taxon>
        <taxon>Dactylosporangium</taxon>
    </lineage>
</organism>
<sequence length="565" mass="60667">MTPQTPAARTSGPAVFADIVRGRTGDDHPGLLFEGRTITWGQVVQEAADRAAALADVPRPEDRPLHLGVLLENTPDYVYWICAAALSGATVVGINPTRRGAELAHDVRHTDCDLFITEDRLAGLVDGLDLGIPAEQVHNIDSPQYAAWLARYAGVPMPTGSADPGAHLLLMFSSGSTGAPKAVICSHGRLAAVSEALLTRTELTRDSVSYLAMPLFHGNAVMLNLGPAMVCGATICMVRKFSASGFVRDVHEHGVTYFNYVGRALAYVLAQPVDPRDATSTLRRAVGTEASAADIARFTQRFGAVVSEGYGSSEGVMRINRTPVTPDEALGVAVAGAEVKVMDEVTGLECPPAKLDETGRLVNADQAIGQLVGVGMAARFEGYYKNPEAAAERVRGEDFWSGDLAYRDADGYFYFAGRSSDWIRVDSENFAAASVERIIERWDRVSVAPVFAVPDPRTGDQVMCALELRAGAGFDPEAFTAFLDEQADLGTKWRPRFVRIVAEIPTTGNSKVAKQVLRRAAWATTDPVYVRDGASTAYRPLTAADVSDLERQFAVNGRTALLPPP</sequence>
<dbReference type="PANTHER" id="PTHR43107:SF15">
    <property type="entry name" value="FATTY ACID TRANSPORT PROTEIN 3, ISOFORM A"/>
    <property type="match status" value="1"/>
</dbReference>
<comment type="similarity">
    <text evidence="1">Belongs to the ATP-dependent AMP-binding enzyme family.</text>
</comment>
<evidence type="ECO:0000256" key="3">
    <source>
        <dbReference type="ARBA" id="ARBA00022741"/>
    </source>
</evidence>
<evidence type="ECO:0000313" key="7">
    <source>
        <dbReference type="EMBL" id="GAA1557055.1"/>
    </source>
</evidence>
<dbReference type="PROSITE" id="PS00455">
    <property type="entry name" value="AMP_BINDING"/>
    <property type="match status" value="1"/>
</dbReference>
<dbReference type="Proteomes" id="UP001501470">
    <property type="component" value="Unassembled WGS sequence"/>
</dbReference>
<dbReference type="Gene3D" id="3.30.300.30">
    <property type="match status" value="1"/>
</dbReference>
<protein>
    <submittedName>
        <fullName evidence="7">AMP-binding protein</fullName>
    </submittedName>
</protein>
<gene>
    <name evidence="7" type="ORF">GCM10009827_092500</name>
</gene>
<dbReference type="EMBL" id="BAAAQD010000026">
    <property type="protein sequence ID" value="GAA1557055.1"/>
    <property type="molecule type" value="Genomic_DNA"/>
</dbReference>
<keyword evidence="2" id="KW-0436">Ligase</keyword>
<dbReference type="Pfam" id="PF13193">
    <property type="entry name" value="AMP-binding_C"/>
    <property type="match status" value="1"/>
</dbReference>
<reference evidence="7 8" key="1">
    <citation type="journal article" date="2019" name="Int. J. Syst. Evol. Microbiol.">
        <title>The Global Catalogue of Microorganisms (GCM) 10K type strain sequencing project: providing services to taxonomists for standard genome sequencing and annotation.</title>
        <authorList>
            <consortium name="The Broad Institute Genomics Platform"/>
            <consortium name="The Broad Institute Genome Sequencing Center for Infectious Disease"/>
            <person name="Wu L."/>
            <person name="Ma J."/>
        </authorList>
    </citation>
    <scope>NUCLEOTIDE SEQUENCE [LARGE SCALE GENOMIC DNA]</scope>
    <source>
        <strain evidence="7 8">JCM 15933</strain>
    </source>
</reference>
<evidence type="ECO:0000256" key="4">
    <source>
        <dbReference type="ARBA" id="ARBA00022840"/>
    </source>
</evidence>
<evidence type="ECO:0000259" key="5">
    <source>
        <dbReference type="Pfam" id="PF00501"/>
    </source>
</evidence>